<dbReference type="InterPro" id="IPR051911">
    <property type="entry name" value="SDR_oxidoreductase"/>
</dbReference>
<dbReference type="Proteomes" id="UP000003856">
    <property type="component" value="Unassembled WGS sequence"/>
</dbReference>
<proteinExistence type="inferred from homology"/>
<evidence type="ECO:0000256" key="3">
    <source>
        <dbReference type="RuleBase" id="RU000363"/>
    </source>
</evidence>
<comment type="similarity">
    <text evidence="1 3">Belongs to the short-chain dehydrogenases/reductases (SDR) family.</text>
</comment>
<gene>
    <name evidence="4" type="ORF">AcdelDRAFT_0620</name>
</gene>
<accession>C5T140</accession>
<dbReference type="GO" id="GO:0016491">
    <property type="term" value="F:oxidoreductase activity"/>
    <property type="evidence" value="ECO:0007669"/>
    <property type="project" value="UniProtKB-KW"/>
</dbReference>
<dbReference type="EMBL" id="ACQT01000009">
    <property type="protein sequence ID" value="EER61784.1"/>
    <property type="molecule type" value="Genomic_DNA"/>
</dbReference>
<protein>
    <submittedName>
        <fullName evidence="4">Short-chain dehydrogenase/reductase SDR</fullName>
    </submittedName>
</protein>
<dbReference type="OrthoDB" id="9789083at2"/>
<dbReference type="PANTHER" id="PTHR43976:SF16">
    <property type="entry name" value="SHORT-CHAIN DEHYDROGENASE_REDUCTASE FAMILY PROTEIN"/>
    <property type="match status" value="1"/>
</dbReference>
<dbReference type="PRINTS" id="PR00080">
    <property type="entry name" value="SDRFAMILY"/>
</dbReference>
<dbReference type="Gene3D" id="3.40.50.720">
    <property type="entry name" value="NAD(P)-binding Rossmann-like Domain"/>
    <property type="match status" value="1"/>
</dbReference>
<dbReference type="CDD" id="cd05374">
    <property type="entry name" value="17beta-HSD-like_SDR_c"/>
    <property type="match status" value="1"/>
</dbReference>
<dbReference type="Pfam" id="PF00106">
    <property type="entry name" value="adh_short"/>
    <property type="match status" value="1"/>
</dbReference>
<organism evidence="4 5">
    <name type="scientific">Acidovorax delafieldii 2AN</name>
    <dbReference type="NCBI Taxonomy" id="573060"/>
    <lineage>
        <taxon>Bacteria</taxon>
        <taxon>Pseudomonadati</taxon>
        <taxon>Pseudomonadota</taxon>
        <taxon>Betaproteobacteria</taxon>
        <taxon>Burkholderiales</taxon>
        <taxon>Comamonadaceae</taxon>
        <taxon>Acidovorax</taxon>
    </lineage>
</organism>
<dbReference type="PROSITE" id="PS00061">
    <property type="entry name" value="ADH_SHORT"/>
    <property type="match status" value="1"/>
</dbReference>
<evidence type="ECO:0000313" key="5">
    <source>
        <dbReference type="Proteomes" id="UP000003856"/>
    </source>
</evidence>
<dbReference type="SUPFAM" id="SSF51735">
    <property type="entry name" value="NAD(P)-binding Rossmann-fold domains"/>
    <property type="match status" value="1"/>
</dbReference>
<sequence length="284" mass="30729">MTQAPFTQDTPVWFITGCSSGFGREIAKAVLANGWRVAMSARHADKLADLVAIAPQRALAVTLDVTQPAAIDRAVSEVQAHFGHIDALVNNAGYGYFSAIEEGEDEEIRRQFETNVFGLNRLMQCVLPGMRERRSGHIFNFSSIGGLQAFPGIGYYNASKFAVEALSESLAGEVAPLGIKVTCVEPGGFRTDWAGRSVIETKERIADYDQSAHPMMDGLKAASGQQGGDPALLAQALLAAYAEQEPPRQLLLGSDAYGMAMRMLAARGEGFERWRKLSLSTDIK</sequence>
<evidence type="ECO:0000256" key="2">
    <source>
        <dbReference type="ARBA" id="ARBA00023002"/>
    </source>
</evidence>
<dbReference type="PRINTS" id="PR00081">
    <property type="entry name" value="GDHRDH"/>
</dbReference>
<keyword evidence="5" id="KW-1185">Reference proteome</keyword>
<dbReference type="NCBIfam" id="NF004824">
    <property type="entry name" value="PRK06180.1"/>
    <property type="match status" value="1"/>
</dbReference>
<reference evidence="4 5" key="1">
    <citation type="submission" date="2009-05" db="EMBL/GenBank/DDBJ databases">
        <title>The draft genome of Acidovorax delafieldii 2AN.</title>
        <authorList>
            <consortium name="US DOE Joint Genome Institute (JGI-PGF)"/>
            <person name="Lucas S."/>
            <person name="Copeland A."/>
            <person name="Lapidus A."/>
            <person name="Glavina del Rio T."/>
            <person name="Tice H."/>
            <person name="Bruce D."/>
            <person name="Goodwin L."/>
            <person name="Pitluck S."/>
            <person name="Larimer F."/>
            <person name="Land M.L."/>
            <person name="Hauser L."/>
            <person name="Shelobolina E.S."/>
            <person name="Picardal F."/>
            <person name="Roden E."/>
            <person name="Emerson D."/>
        </authorList>
    </citation>
    <scope>NUCLEOTIDE SEQUENCE [LARGE SCALE GENOMIC DNA]</scope>
    <source>
        <strain evidence="4 5">2AN</strain>
    </source>
</reference>
<evidence type="ECO:0000313" key="4">
    <source>
        <dbReference type="EMBL" id="EER61784.1"/>
    </source>
</evidence>
<comment type="caution">
    <text evidence="4">The sequence shown here is derived from an EMBL/GenBank/DDBJ whole genome shotgun (WGS) entry which is preliminary data.</text>
</comment>
<dbReference type="AlphaFoldDB" id="C5T140"/>
<dbReference type="PATRIC" id="fig|573060.9.peg.4559"/>
<evidence type="ECO:0000256" key="1">
    <source>
        <dbReference type="ARBA" id="ARBA00006484"/>
    </source>
</evidence>
<keyword evidence="2" id="KW-0560">Oxidoreductase</keyword>
<dbReference type="PANTHER" id="PTHR43976">
    <property type="entry name" value="SHORT CHAIN DEHYDROGENASE"/>
    <property type="match status" value="1"/>
</dbReference>
<dbReference type="InterPro" id="IPR036291">
    <property type="entry name" value="NAD(P)-bd_dom_sf"/>
</dbReference>
<dbReference type="RefSeq" id="WP_005793296.1">
    <property type="nucleotide sequence ID" value="NZ_ACQT01000009.1"/>
</dbReference>
<dbReference type="InterPro" id="IPR020904">
    <property type="entry name" value="Sc_DH/Rdtase_CS"/>
</dbReference>
<dbReference type="InterPro" id="IPR002347">
    <property type="entry name" value="SDR_fam"/>
</dbReference>
<name>C5T140_ACIDE</name>